<dbReference type="SMART" id="SM00408">
    <property type="entry name" value="IGc2"/>
    <property type="match status" value="2"/>
</dbReference>
<keyword evidence="2 9" id="KW-0812">Transmembrane</keyword>
<evidence type="ECO:0000259" key="11">
    <source>
        <dbReference type="PROSITE" id="PS50024"/>
    </source>
</evidence>
<dbReference type="GO" id="GO:0005524">
    <property type="term" value="F:ATP binding"/>
    <property type="evidence" value="ECO:0007669"/>
    <property type="project" value="InterPro"/>
</dbReference>
<dbReference type="GO" id="GO:0005886">
    <property type="term" value="C:plasma membrane"/>
    <property type="evidence" value="ECO:0007669"/>
    <property type="project" value="TreeGrafter"/>
</dbReference>
<dbReference type="CDD" id="cd00096">
    <property type="entry name" value="Ig"/>
    <property type="match status" value="1"/>
</dbReference>
<evidence type="ECO:0000256" key="5">
    <source>
        <dbReference type="ARBA" id="ARBA00023157"/>
    </source>
</evidence>
<dbReference type="InterPro" id="IPR036364">
    <property type="entry name" value="SEA_dom_sf"/>
</dbReference>
<proteinExistence type="predicted"/>
<dbReference type="Proteomes" id="UP000275408">
    <property type="component" value="Unassembled WGS sequence"/>
</dbReference>
<dbReference type="InterPro" id="IPR001245">
    <property type="entry name" value="Ser-Thr/Tyr_kinase_cat_dom"/>
</dbReference>
<dbReference type="SUPFAM" id="SSF82671">
    <property type="entry name" value="SEA domain"/>
    <property type="match status" value="1"/>
</dbReference>
<evidence type="ECO:0008006" key="15">
    <source>
        <dbReference type="Google" id="ProtNLM"/>
    </source>
</evidence>
<dbReference type="GO" id="GO:0043235">
    <property type="term" value="C:receptor complex"/>
    <property type="evidence" value="ECO:0007669"/>
    <property type="project" value="TreeGrafter"/>
</dbReference>
<dbReference type="PROSITE" id="PS50835">
    <property type="entry name" value="IG_LIKE"/>
    <property type="match status" value="3"/>
</dbReference>
<dbReference type="PROSITE" id="PS00109">
    <property type="entry name" value="PROTEIN_KINASE_TYR"/>
    <property type="match status" value="1"/>
</dbReference>
<dbReference type="InterPro" id="IPR036179">
    <property type="entry name" value="Ig-like_dom_sf"/>
</dbReference>
<evidence type="ECO:0000256" key="4">
    <source>
        <dbReference type="ARBA" id="ARBA00023136"/>
    </source>
</evidence>
<feature type="domain" description="SEA" evidence="11">
    <location>
        <begin position="137"/>
        <end position="251"/>
    </location>
</feature>
<feature type="domain" description="Protein kinase" evidence="10">
    <location>
        <begin position="382"/>
        <end position="757"/>
    </location>
</feature>
<dbReference type="Gene3D" id="2.60.40.10">
    <property type="entry name" value="Immunoglobulins"/>
    <property type="match status" value="3"/>
</dbReference>
<evidence type="ECO:0000256" key="2">
    <source>
        <dbReference type="ARBA" id="ARBA00022692"/>
    </source>
</evidence>
<feature type="domain" description="Ig-like" evidence="12">
    <location>
        <begin position="1"/>
        <end position="40"/>
    </location>
</feature>
<dbReference type="Pfam" id="PF13927">
    <property type="entry name" value="Ig_3"/>
    <property type="match status" value="2"/>
</dbReference>
<evidence type="ECO:0000313" key="14">
    <source>
        <dbReference type="Proteomes" id="UP000275408"/>
    </source>
</evidence>
<name>A0A3M6U796_POCDA</name>
<evidence type="ECO:0000256" key="6">
    <source>
        <dbReference type="ARBA" id="ARBA00023170"/>
    </source>
</evidence>
<dbReference type="EMBL" id="RCHS01002090">
    <property type="protein sequence ID" value="RMX49562.1"/>
    <property type="molecule type" value="Genomic_DNA"/>
</dbReference>
<reference evidence="13 14" key="1">
    <citation type="journal article" date="2018" name="Sci. Rep.">
        <title>Comparative analysis of the Pocillopora damicornis genome highlights role of immune system in coral evolution.</title>
        <authorList>
            <person name="Cunning R."/>
            <person name="Bay R.A."/>
            <person name="Gillette P."/>
            <person name="Baker A.C."/>
            <person name="Traylor-Knowles N."/>
        </authorList>
    </citation>
    <scope>NUCLEOTIDE SEQUENCE [LARGE SCALE GENOMIC DNA]</scope>
    <source>
        <strain evidence="13">RSMAS</strain>
        <tissue evidence="13">Whole animal</tissue>
    </source>
</reference>
<dbReference type="InterPro" id="IPR050122">
    <property type="entry name" value="RTK"/>
</dbReference>
<evidence type="ECO:0000256" key="3">
    <source>
        <dbReference type="ARBA" id="ARBA00022989"/>
    </source>
</evidence>
<dbReference type="PRINTS" id="PR00109">
    <property type="entry name" value="TYRKINASE"/>
</dbReference>
<evidence type="ECO:0000259" key="12">
    <source>
        <dbReference type="PROSITE" id="PS50835"/>
    </source>
</evidence>
<evidence type="ECO:0000313" key="13">
    <source>
        <dbReference type="EMBL" id="RMX49562.1"/>
    </source>
</evidence>
<dbReference type="InterPro" id="IPR011009">
    <property type="entry name" value="Kinase-like_dom_sf"/>
</dbReference>
<dbReference type="GO" id="GO:0007169">
    <property type="term" value="P:cell surface receptor protein tyrosine kinase signaling pathway"/>
    <property type="evidence" value="ECO:0007669"/>
    <property type="project" value="TreeGrafter"/>
</dbReference>
<dbReference type="InterPro" id="IPR007110">
    <property type="entry name" value="Ig-like_dom"/>
</dbReference>
<dbReference type="InterPro" id="IPR000719">
    <property type="entry name" value="Prot_kinase_dom"/>
</dbReference>
<keyword evidence="4 9" id="KW-0472">Membrane</keyword>
<dbReference type="Gene3D" id="3.30.200.20">
    <property type="entry name" value="Phosphorylase Kinase, domain 1"/>
    <property type="match status" value="1"/>
</dbReference>
<accession>A0A3M6U796</accession>
<gene>
    <name evidence="13" type="ORF">pdam_00024928</name>
</gene>
<dbReference type="CDD" id="cd00192">
    <property type="entry name" value="PTKc"/>
    <property type="match status" value="1"/>
</dbReference>
<dbReference type="STRING" id="46731.A0A3M6U796"/>
<dbReference type="GO" id="GO:0004714">
    <property type="term" value="F:transmembrane receptor protein tyrosine kinase activity"/>
    <property type="evidence" value="ECO:0007669"/>
    <property type="project" value="TreeGrafter"/>
</dbReference>
<evidence type="ECO:0000259" key="10">
    <source>
        <dbReference type="PROSITE" id="PS50011"/>
    </source>
</evidence>
<dbReference type="SUPFAM" id="SSF48726">
    <property type="entry name" value="Immunoglobulin"/>
    <property type="match status" value="3"/>
</dbReference>
<dbReference type="InterPro" id="IPR008266">
    <property type="entry name" value="Tyr_kinase_AS"/>
</dbReference>
<dbReference type="PROSITE" id="PS50011">
    <property type="entry name" value="PROTEIN_KINASE_DOM"/>
    <property type="match status" value="1"/>
</dbReference>
<evidence type="ECO:0000256" key="7">
    <source>
        <dbReference type="ARBA" id="ARBA00023180"/>
    </source>
</evidence>
<organism evidence="13 14">
    <name type="scientific">Pocillopora damicornis</name>
    <name type="common">Cauliflower coral</name>
    <name type="synonym">Millepora damicornis</name>
    <dbReference type="NCBI Taxonomy" id="46731"/>
    <lineage>
        <taxon>Eukaryota</taxon>
        <taxon>Metazoa</taxon>
        <taxon>Cnidaria</taxon>
        <taxon>Anthozoa</taxon>
        <taxon>Hexacorallia</taxon>
        <taxon>Scleractinia</taxon>
        <taxon>Astrocoeniina</taxon>
        <taxon>Pocilloporidae</taxon>
        <taxon>Pocillopora</taxon>
    </lineage>
</organism>
<sequence>MSFSSDAFHQFRLTDVQSEDSGSYKCTASNGYGSDATTVSRVDVKLPPRIILPSVREAEIKIGDDFVLVCYASGDPTPNIIWTREGFSAIESIGTGNFLRLVNVSRISAGLYRCTAGNGYGNNATSLTIVSIICGEKCEPRKVGLTLTNETWTQSLLNRDSIEFKTLEYNILSAIWNVYAQQSGKELYKVIVVEFRPGSVVAIVRLMFGKGAIDPLKPIQDEISDGRLSSLKVNAVLDVNPKDPATTTKNQTETSKAGFDWLKEGTILHVVYSSVIFVLLVIFFVVVILLWRRRNNPGPSTENARNLKLNWFIDQGNPVQASEAYVNISERLILSEEETVVIQSSPSSNAVPRRRHQMDSEYMSIKGITTKFKKWEVKRENVQISRVIGKGAFCQVAKATVSDINGIKGATTVAVKMLKENAPDNDKKDLLSELDLMKKLRPHPHVIKLMGCVTKTVKFHVETKGYFADPLLVLIEYIPYGDLLGYLRKSRGLNDTYFKDPDVKPETNLTSEQLIQFALQIADGMNFLSANKIIHRDLAARNVLVGEGEKCKVTDFGMARNVNQDDIYNKTSRGRLPVKWTAYEGLVYGKYTTQSDVWSFGVVLYEIFTVVPPEITEPPQPKPLLTLGKNHALTCNASGEPLPNITWAKDGIPVDKFNVIGYHFHLMNVKREDVGSYRCTASNGYGDDATSNDCKIRIVKLTLQSETWKSALNNKESVEFKILQAKLSSNISSVYAQNPGKQLYIVSLVEFRAGSVVAIVELKFGKSVNDPLKPLKDKIKDGKLGSFIVGPEIELPSTTGKPNGLNIFNRITSTHLLTFTSKYTSIWL</sequence>
<keyword evidence="7" id="KW-0325">Glycoprotein</keyword>
<evidence type="ECO:0000256" key="8">
    <source>
        <dbReference type="ARBA" id="ARBA00023319"/>
    </source>
</evidence>
<dbReference type="InterPro" id="IPR003598">
    <property type="entry name" value="Ig_sub2"/>
</dbReference>
<dbReference type="PANTHER" id="PTHR24416:SF621">
    <property type="entry name" value="TYROSINE KINASE RECEPTOR CAD96CA"/>
    <property type="match status" value="1"/>
</dbReference>
<dbReference type="PROSITE" id="PS50024">
    <property type="entry name" value="SEA"/>
    <property type="match status" value="2"/>
</dbReference>
<keyword evidence="3 9" id="KW-1133">Transmembrane helix</keyword>
<dbReference type="PANTHER" id="PTHR24416">
    <property type="entry name" value="TYROSINE-PROTEIN KINASE RECEPTOR"/>
    <property type="match status" value="1"/>
</dbReference>
<feature type="domain" description="Ig-like" evidence="12">
    <location>
        <begin position="613"/>
        <end position="697"/>
    </location>
</feature>
<dbReference type="InterPro" id="IPR013783">
    <property type="entry name" value="Ig-like_fold"/>
</dbReference>
<feature type="domain" description="Ig-like" evidence="12">
    <location>
        <begin position="48"/>
        <end position="130"/>
    </location>
</feature>
<evidence type="ECO:0000256" key="9">
    <source>
        <dbReference type="SAM" id="Phobius"/>
    </source>
</evidence>
<feature type="non-terminal residue" evidence="13">
    <location>
        <position position="828"/>
    </location>
</feature>
<keyword evidence="5" id="KW-1015">Disulfide bond</keyword>
<keyword evidence="8" id="KW-0393">Immunoglobulin domain</keyword>
<feature type="domain" description="SEA" evidence="11">
    <location>
        <begin position="693"/>
        <end position="805"/>
    </location>
</feature>
<keyword evidence="14" id="KW-1185">Reference proteome</keyword>
<dbReference type="InterPro" id="IPR000082">
    <property type="entry name" value="SEA_dom"/>
</dbReference>
<dbReference type="SMART" id="SM00219">
    <property type="entry name" value="TyrKc"/>
    <property type="match status" value="1"/>
</dbReference>
<dbReference type="InterPro" id="IPR003599">
    <property type="entry name" value="Ig_sub"/>
</dbReference>
<dbReference type="SMART" id="SM00409">
    <property type="entry name" value="IG"/>
    <property type="match status" value="2"/>
</dbReference>
<dbReference type="InterPro" id="IPR020635">
    <property type="entry name" value="Tyr_kinase_cat_dom"/>
</dbReference>
<dbReference type="Gene3D" id="3.30.70.960">
    <property type="entry name" value="SEA domain"/>
    <property type="match status" value="1"/>
</dbReference>
<keyword evidence="6" id="KW-0675">Receptor</keyword>
<dbReference type="SUPFAM" id="SSF56112">
    <property type="entry name" value="Protein kinase-like (PK-like)"/>
    <property type="match status" value="1"/>
</dbReference>
<protein>
    <recommendedName>
        <fullName evidence="15">Receptor protein-tyrosine kinase</fullName>
    </recommendedName>
</protein>
<comment type="subcellular location">
    <subcellularLocation>
        <location evidence="1">Membrane</location>
        <topology evidence="1">Single-pass membrane protein</topology>
    </subcellularLocation>
</comment>
<dbReference type="Gene3D" id="1.10.510.10">
    <property type="entry name" value="Transferase(Phosphotransferase) domain 1"/>
    <property type="match status" value="1"/>
</dbReference>
<feature type="transmembrane region" description="Helical" evidence="9">
    <location>
        <begin position="270"/>
        <end position="291"/>
    </location>
</feature>
<comment type="caution">
    <text evidence="13">The sequence shown here is derived from an EMBL/GenBank/DDBJ whole genome shotgun (WGS) entry which is preliminary data.</text>
</comment>
<dbReference type="OrthoDB" id="5988042at2759"/>
<dbReference type="Pfam" id="PF01390">
    <property type="entry name" value="SEA"/>
    <property type="match status" value="2"/>
</dbReference>
<evidence type="ECO:0000256" key="1">
    <source>
        <dbReference type="ARBA" id="ARBA00004167"/>
    </source>
</evidence>
<dbReference type="Pfam" id="PF07714">
    <property type="entry name" value="PK_Tyr_Ser-Thr"/>
    <property type="match status" value="1"/>
</dbReference>
<dbReference type="AlphaFoldDB" id="A0A3M6U796"/>